<feature type="region of interest" description="Disordered" evidence="1">
    <location>
        <begin position="1"/>
        <end position="77"/>
    </location>
</feature>
<evidence type="ECO:0000313" key="3">
    <source>
        <dbReference type="Proteomes" id="UP000555552"/>
    </source>
</evidence>
<protein>
    <submittedName>
        <fullName evidence="2">Uncharacterized protein</fullName>
    </submittedName>
</protein>
<gene>
    <name evidence="2" type="ORF">HLB09_07560</name>
</gene>
<dbReference type="EMBL" id="JABEMA010000084">
    <property type="protein sequence ID" value="NNH22952.1"/>
    <property type="molecule type" value="Genomic_DNA"/>
</dbReference>
<evidence type="ECO:0000256" key="1">
    <source>
        <dbReference type="SAM" id="MobiDB-lite"/>
    </source>
</evidence>
<accession>A0A849BQ47</accession>
<dbReference type="RefSeq" id="WP_171202784.1">
    <property type="nucleotide sequence ID" value="NZ_BAAANP010000041.1"/>
</dbReference>
<keyword evidence="3" id="KW-1185">Reference proteome</keyword>
<dbReference type="AlphaFoldDB" id="A0A849BQ47"/>
<dbReference type="Proteomes" id="UP000555552">
    <property type="component" value="Unassembled WGS sequence"/>
</dbReference>
<organism evidence="2 3">
    <name type="scientific">Pseudokineococcus marinus</name>
    <dbReference type="NCBI Taxonomy" id="351215"/>
    <lineage>
        <taxon>Bacteria</taxon>
        <taxon>Bacillati</taxon>
        <taxon>Actinomycetota</taxon>
        <taxon>Actinomycetes</taxon>
        <taxon>Kineosporiales</taxon>
        <taxon>Kineosporiaceae</taxon>
        <taxon>Pseudokineococcus</taxon>
    </lineage>
</organism>
<evidence type="ECO:0000313" key="2">
    <source>
        <dbReference type="EMBL" id="NNH22952.1"/>
    </source>
</evidence>
<name>A0A849BQ47_9ACTN</name>
<comment type="caution">
    <text evidence="2">The sequence shown here is derived from an EMBL/GenBank/DDBJ whole genome shotgun (WGS) entry which is preliminary data.</text>
</comment>
<sequence>MTSSTDPSDAPDPIQPEVPAVKDRQEHGKEPDLAEEVLDHRAEREAELVREDAGEGAGGSDGGPESFDRDAVPNAEE</sequence>
<proteinExistence type="predicted"/>
<feature type="compositionally biased region" description="Basic and acidic residues" evidence="1">
    <location>
        <begin position="20"/>
        <end position="53"/>
    </location>
</feature>
<reference evidence="2 3" key="1">
    <citation type="submission" date="2020-05" db="EMBL/GenBank/DDBJ databases">
        <title>MicrobeNet Type strains.</title>
        <authorList>
            <person name="Nicholson A.C."/>
        </authorList>
    </citation>
    <scope>NUCLEOTIDE SEQUENCE [LARGE SCALE GENOMIC DNA]</scope>
    <source>
        <strain evidence="2 3">JCM 14547</strain>
    </source>
</reference>